<accession>A0A9Q0RU09</accession>
<dbReference type="InterPro" id="IPR038097">
    <property type="entry name" value="Ribosomal_eL36_sf"/>
</dbReference>
<evidence type="ECO:0000256" key="1">
    <source>
        <dbReference type="ARBA" id="ARBA00006509"/>
    </source>
</evidence>
<sequence length="114" mass="13183">MPVRYEICVGLNKGHKTAKIKNVKYTGDKKVKGLRSSRLKNVQTKHTKFVRDLVREVVGHAPYEKRCMELLKISKDKRALKFCKARLGTHIRGKKKREELSNILTQMRKAGHAK</sequence>
<dbReference type="GO" id="GO:0003735">
    <property type="term" value="F:structural constituent of ribosome"/>
    <property type="evidence" value="ECO:0007669"/>
    <property type="project" value="InterPro"/>
</dbReference>
<dbReference type="InterPro" id="IPR000509">
    <property type="entry name" value="Ribosomal_eL36"/>
</dbReference>
<dbReference type="OrthoDB" id="9616667at2759"/>
<evidence type="ECO:0000256" key="4">
    <source>
        <dbReference type="ARBA" id="ARBA00023274"/>
    </source>
</evidence>
<name>A0A9Q0RU09_9DIPT</name>
<dbReference type="EMBL" id="WJQU01003702">
    <property type="protein sequence ID" value="KAJ6622684.1"/>
    <property type="molecule type" value="Genomic_DNA"/>
</dbReference>
<keyword evidence="4 5" id="KW-0687">Ribonucleoprotein</keyword>
<protein>
    <recommendedName>
        <fullName evidence="5">60S ribosomal protein L36</fullName>
    </recommendedName>
</protein>
<evidence type="ECO:0000313" key="6">
    <source>
        <dbReference type="EMBL" id="KAJ6622684.1"/>
    </source>
</evidence>
<dbReference type="Pfam" id="PF01158">
    <property type="entry name" value="Ribosomal_L36e"/>
    <property type="match status" value="1"/>
</dbReference>
<organism evidence="6 7">
    <name type="scientific">Pseudolycoriella hygida</name>
    <dbReference type="NCBI Taxonomy" id="35572"/>
    <lineage>
        <taxon>Eukaryota</taxon>
        <taxon>Metazoa</taxon>
        <taxon>Ecdysozoa</taxon>
        <taxon>Arthropoda</taxon>
        <taxon>Hexapoda</taxon>
        <taxon>Insecta</taxon>
        <taxon>Pterygota</taxon>
        <taxon>Neoptera</taxon>
        <taxon>Endopterygota</taxon>
        <taxon>Diptera</taxon>
        <taxon>Nematocera</taxon>
        <taxon>Sciaroidea</taxon>
        <taxon>Sciaridae</taxon>
        <taxon>Pseudolycoriella</taxon>
    </lineage>
</organism>
<keyword evidence="3 5" id="KW-0689">Ribosomal protein</keyword>
<dbReference type="AlphaFoldDB" id="A0A9Q0RU09"/>
<gene>
    <name evidence="6" type="primary">RpL36</name>
    <name evidence="6" type="ORF">Bhyg_17739</name>
</gene>
<comment type="similarity">
    <text evidence="1 5">Belongs to the eukaryotic ribosomal protein eL36 family.</text>
</comment>
<evidence type="ECO:0000256" key="5">
    <source>
        <dbReference type="RuleBase" id="RU000665"/>
    </source>
</evidence>
<comment type="subunit">
    <text evidence="2">Component of the large ribosomal subunit.</text>
</comment>
<dbReference type="FunFam" id="1.10.10.1760:FF:000004">
    <property type="entry name" value="60S ribosomal protein L36"/>
    <property type="match status" value="1"/>
</dbReference>
<dbReference type="GO" id="GO:1990904">
    <property type="term" value="C:ribonucleoprotein complex"/>
    <property type="evidence" value="ECO:0007669"/>
    <property type="project" value="UniProtKB-KW"/>
</dbReference>
<dbReference type="Proteomes" id="UP001151699">
    <property type="component" value="Unassembled WGS sequence"/>
</dbReference>
<dbReference type="Gene3D" id="1.10.10.1760">
    <property type="entry name" value="60S ribosomal protein L36"/>
    <property type="match status" value="1"/>
</dbReference>
<keyword evidence="7" id="KW-1185">Reference proteome</keyword>
<comment type="caution">
    <text evidence="6">The sequence shown here is derived from an EMBL/GenBank/DDBJ whole genome shotgun (WGS) entry which is preliminary data.</text>
</comment>
<evidence type="ECO:0000256" key="3">
    <source>
        <dbReference type="ARBA" id="ARBA00022980"/>
    </source>
</evidence>
<dbReference type="PANTHER" id="PTHR10114">
    <property type="entry name" value="60S RIBOSOMAL PROTEIN L36"/>
    <property type="match status" value="1"/>
</dbReference>
<proteinExistence type="inferred from homology"/>
<evidence type="ECO:0000313" key="7">
    <source>
        <dbReference type="Proteomes" id="UP001151699"/>
    </source>
</evidence>
<dbReference type="GO" id="GO:0005840">
    <property type="term" value="C:ribosome"/>
    <property type="evidence" value="ECO:0007669"/>
    <property type="project" value="UniProtKB-KW"/>
</dbReference>
<evidence type="ECO:0000256" key="2">
    <source>
        <dbReference type="ARBA" id="ARBA00011133"/>
    </source>
</evidence>
<dbReference type="PROSITE" id="PS01190">
    <property type="entry name" value="RIBOSOMAL_L36E"/>
    <property type="match status" value="1"/>
</dbReference>
<dbReference type="GO" id="GO:0006412">
    <property type="term" value="P:translation"/>
    <property type="evidence" value="ECO:0007669"/>
    <property type="project" value="InterPro"/>
</dbReference>
<reference evidence="6" key="1">
    <citation type="submission" date="2022-07" db="EMBL/GenBank/DDBJ databases">
        <authorList>
            <person name="Trinca V."/>
            <person name="Uliana J.V.C."/>
            <person name="Torres T.T."/>
            <person name="Ward R.J."/>
            <person name="Monesi N."/>
        </authorList>
    </citation>
    <scope>NUCLEOTIDE SEQUENCE</scope>
    <source>
        <strain evidence="6">HSMRA1968</strain>
        <tissue evidence="6">Whole embryos</tissue>
    </source>
</reference>